<accession>A0A0A9CC14</accession>
<proteinExistence type="predicted"/>
<organism evidence="2">
    <name type="scientific">Arundo donax</name>
    <name type="common">Giant reed</name>
    <name type="synonym">Donax arundinaceus</name>
    <dbReference type="NCBI Taxonomy" id="35708"/>
    <lineage>
        <taxon>Eukaryota</taxon>
        <taxon>Viridiplantae</taxon>
        <taxon>Streptophyta</taxon>
        <taxon>Embryophyta</taxon>
        <taxon>Tracheophyta</taxon>
        <taxon>Spermatophyta</taxon>
        <taxon>Magnoliopsida</taxon>
        <taxon>Liliopsida</taxon>
        <taxon>Poales</taxon>
        <taxon>Poaceae</taxon>
        <taxon>PACMAD clade</taxon>
        <taxon>Arundinoideae</taxon>
        <taxon>Arundineae</taxon>
        <taxon>Arundo</taxon>
    </lineage>
</organism>
<dbReference type="AlphaFoldDB" id="A0A0A9CC14"/>
<evidence type="ECO:0000313" key="2">
    <source>
        <dbReference type="EMBL" id="JAD69037.1"/>
    </source>
</evidence>
<protein>
    <submittedName>
        <fullName evidence="2">Uncharacterized protein</fullName>
    </submittedName>
</protein>
<reference evidence="2" key="2">
    <citation type="journal article" date="2015" name="Data Brief">
        <title>Shoot transcriptome of the giant reed, Arundo donax.</title>
        <authorList>
            <person name="Barrero R.A."/>
            <person name="Guerrero F.D."/>
            <person name="Moolhuijzen P."/>
            <person name="Goolsby J.A."/>
            <person name="Tidwell J."/>
            <person name="Bellgard S.E."/>
            <person name="Bellgard M.I."/>
        </authorList>
    </citation>
    <scope>NUCLEOTIDE SEQUENCE</scope>
    <source>
        <tissue evidence="2">Shoot tissue taken approximately 20 cm above the soil surface</tissue>
    </source>
</reference>
<name>A0A0A9CC14_ARUDO</name>
<sequence>MHRLDPRSSVTTSRPQGEAAQGPNTGNGTEAYIKQRRLMTWVISVEEGADE</sequence>
<reference evidence="2" key="1">
    <citation type="submission" date="2014-09" db="EMBL/GenBank/DDBJ databases">
        <authorList>
            <person name="Magalhaes I.L.F."/>
            <person name="Oliveira U."/>
            <person name="Santos F.R."/>
            <person name="Vidigal T.H.D.A."/>
            <person name="Brescovit A.D."/>
            <person name="Santos A.J."/>
        </authorList>
    </citation>
    <scope>NUCLEOTIDE SEQUENCE</scope>
    <source>
        <tissue evidence="2">Shoot tissue taken approximately 20 cm above the soil surface</tissue>
    </source>
</reference>
<feature type="region of interest" description="Disordered" evidence="1">
    <location>
        <begin position="1"/>
        <end position="32"/>
    </location>
</feature>
<evidence type="ECO:0000256" key="1">
    <source>
        <dbReference type="SAM" id="MobiDB-lite"/>
    </source>
</evidence>
<dbReference type="EMBL" id="GBRH01228858">
    <property type="protein sequence ID" value="JAD69037.1"/>
    <property type="molecule type" value="Transcribed_RNA"/>
</dbReference>